<proteinExistence type="inferred from homology"/>
<reference evidence="4 5" key="1">
    <citation type="submission" date="2019-03" db="EMBL/GenBank/DDBJ databases">
        <title>Genomic Encyclopedia of Type Strains, Phase IV (KMG-IV): sequencing the most valuable type-strain genomes for metagenomic binning, comparative biology and taxonomic classification.</title>
        <authorList>
            <person name="Goeker M."/>
        </authorList>
    </citation>
    <scope>NUCLEOTIDE SEQUENCE [LARGE SCALE GENOMIC DNA]</scope>
    <source>
        <strain evidence="4 5">DSM 25964</strain>
    </source>
</reference>
<feature type="domain" description="Nitroreductase" evidence="3">
    <location>
        <begin position="5"/>
        <end position="157"/>
    </location>
</feature>
<dbReference type="InterPro" id="IPR000415">
    <property type="entry name" value="Nitroreductase-like"/>
</dbReference>
<name>A0A4R8M4J1_9BACT</name>
<dbReference type="EMBL" id="SORI01000009">
    <property type="protein sequence ID" value="TDY60193.1"/>
    <property type="molecule type" value="Genomic_DNA"/>
</dbReference>
<evidence type="ECO:0000259" key="3">
    <source>
        <dbReference type="Pfam" id="PF00881"/>
    </source>
</evidence>
<dbReference type="Proteomes" id="UP000295066">
    <property type="component" value="Unassembled WGS sequence"/>
</dbReference>
<sequence>MIEAVRTRRSVRKFTGRDVEDEVVLQLFESARLAPSGHNTQPWRFIVVRSPEAKRALAKAAHGQSWMDAAPVFIVCVADVRCRIQDEPGLEVNETSPQFALKQVIRDTAIAVEHAVLEAEALGLGTCWVAWYEQADVRPILGIPADKFVVAILPLGYPAEAPGERPRKKLDEIVMFEKWEEKAGKA</sequence>
<organism evidence="4 5">
    <name type="scientific">Aminivibrio pyruvatiphilus</name>
    <dbReference type="NCBI Taxonomy" id="1005740"/>
    <lineage>
        <taxon>Bacteria</taxon>
        <taxon>Thermotogati</taxon>
        <taxon>Synergistota</taxon>
        <taxon>Synergistia</taxon>
        <taxon>Synergistales</taxon>
        <taxon>Aminobacteriaceae</taxon>
        <taxon>Aminivibrio</taxon>
    </lineage>
</organism>
<dbReference type="PANTHER" id="PTHR43673:SF10">
    <property type="entry name" value="NADH DEHYDROGENASE_NAD(P)H NITROREDUCTASE XCC3605-RELATED"/>
    <property type="match status" value="1"/>
</dbReference>
<evidence type="ECO:0000313" key="5">
    <source>
        <dbReference type="Proteomes" id="UP000295066"/>
    </source>
</evidence>
<gene>
    <name evidence="4" type="ORF">C8D99_10949</name>
</gene>
<dbReference type="SUPFAM" id="SSF55469">
    <property type="entry name" value="FMN-dependent nitroreductase-like"/>
    <property type="match status" value="1"/>
</dbReference>
<dbReference type="RefSeq" id="WP_133957654.1">
    <property type="nucleotide sequence ID" value="NZ_SORI01000009.1"/>
</dbReference>
<comment type="caution">
    <text evidence="4">The sequence shown here is derived from an EMBL/GenBank/DDBJ whole genome shotgun (WGS) entry which is preliminary data.</text>
</comment>
<dbReference type="PANTHER" id="PTHR43673">
    <property type="entry name" value="NAD(P)H NITROREDUCTASE YDGI-RELATED"/>
    <property type="match status" value="1"/>
</dbReference>
<evidence type="ECO:0000256" key="2">
    <source>
        <dbReference type="ARBA" id="ARBA00023002"/>
    </source>
</evidence>
<evidence type="ECO:0000256" key="1">
    <source>
        <dbReference type="ARBA" id="ARBA00007118"/>
    </source>
</evidence>
<dbReference type="OrthoDB" id="9812105at2"/>
<evidence type="ECO:0000313" key="4">
    <source>
        <dbReference type="EMBL" id="TDY60193.1"/>
    </source>
</evidence>
<accession>A0A4R8M4J1</accession>
<dbReference type="GO" id="GO:0016491">
    <property type="term" value="F:oxidoreductase activity"/>
    <property type="evidence" value="ECO:0007669"/>
    <property type="project" value="UniProtKB-KW"/>
</dbReference>
<keyword evidence="5" id="KW-1185">Reference proteome</keyword>
<dbReference type="InterPro" id="IPR029479">
    <property type="entry name" value="Nitroreductase"/>
</dbReference>
<dbReference type="Gene3D" id="3.40.109.10">
    <property type="entry name" value="NADH Oxidase"/>
    <property type="match status" value="1"/>
</dbReference>
<protein>
    <submittedName>
        <fullName evidence="4">Nitroreductase</fullName>
    </submittedName>
</protein>
<keyword evidence="2" id="KW-0560">Oxidoreductase</keyword>
<dbReference type="Pfam" id="PF00881">
    <property type="entry name" value="Nitroreductase"/>
    <property type="match status" value="1"/>
</dbReference>
<comment type="similarity">
    <text evidence="1">Belongs to the nitroreductase family.</text>
</comment>
<dbReference type="AlphaFoldDB" id="A0A4R8M4J1"/>